<evidence type="ECO:0000313" key="2">
    <source>
        <dbReference type="EMBL" id="MFD2761576.1"/>
    </source>
</evidence>
<reference evidence="3" key="1">
    <citation type="journal article" date="2019" name="Int. J. Syst. Evol. Microbiol.">
        <title>The Global Catalogue of Microorganisms (GCM) 10K type strain sequencing project: providing services to taxonomists for standard genome sequencing and annotation.</title>
        <authorList>
            <consortium name="The Broad Institute Genomics Platform"/>
            <consortium name="The Broad Institute Genome Sequencing Center for Infectious Disease"/>
            <person name="Wu L."/>
            <person name="Ma J."/>
        </authorList>
    </citation>
    <scope>NUCLEOTIDE SEQUENCE [LARGE SCALE GENOMIC DNA]</scope>
    <source>
        <strain evidence="3">TISTR 1535</strain>
    </source>
</reference>
<sequence length="91" mass="10448">MTNKQENIGLVSFISLIIGLISIVVYIFTGNSFINDSITMLFSFIFLMLSFVLSLFSKKDKFGRISLFVFPVLLVIYLLFFGVMSLFWDQP</sequence>
<feature type="transmembrane region" description="Helical" evidence="1">
    <location>
        <begin position="34"/>
        <end position="56"/>
    </location>
</feature>
<gene>
    <name evidence="2" type="ORF">ACFSUO_11495</name>
</gene>
<dbReference type="EMBL" id="JBHUNA010000024">
    <property type="protein sequence ID" value="MFD2761576.1"/>
    <property type="molecule type" value="Genomic_DNA"/>
</dbReference>
<evidence type="ECO:0008006" key="4">
    <source>
        <dbReference type="Google" id="ProtNLM"/>
    </source>
</evidence>
<keyword evidence="1" id="KW-0812">Transmembrane</keyword>
<evidence type="ECO:0000313" key="3">
    <source>
        <dbReference type="Proteomes" id="UP001597502"/>
    </source>
</evidence>
<comment type="caution">
    <text evidence="2">The sequence shown here is derived from an EMBL/GenBank/DDBJ whole genome shotgun (WGS) entry which is preliminary data.</text>
</comment>
<dbReference type="Proteomes" id="UP001597502">
    <property type="component" value="Unassembled WGS sequence"/>
</dbReference>
<accession>A0ABW5V6L2</accession>
<dbReference type="RefSeq" id="WP_382394212.1">
    <property type="nucleotide sequence ID" value="NZ_JBHUNA010000024.1"/>
</dbReference>
<proteinExistence type="predicted"/>
<feature type="transmembrane region" description="Helical" evidence="1">
    <location>
        <begin position="68"/>
        <end position="88"/>
    </location>
</feature>
<evidence type="ECO:0000256" key="1">
    <source>
        <dbReference type="SAM" id="Phobius"/>
    </source>
</evidence>
<keyword evidence="1" id="KW-0472">Membrane</keyword>
<feature type="transmembrane region" description="Helical" evidence="1">
    <location>
        <begin position="7"/>
        <end position="28"/>
    </location>
</feature>
<keyword evidence="3" id="KW-1185">Reference proteome</keyword>
<protein>
    <recommendedName>
        <fullName evidence="4">DUF3953 domain-containing protein</fullName>
    </recommendedName>
</protein>
<name>A0ABW5V6L2_9BACI</name>
<organism evidence="2 3">
    <name type="scientific">Lentibacillus juripiscarius</name>
    <dbReference type="NCBI Taxonomy" id="257446"/>
    <lineage>
        <taxon>Bacteria</taxon>
        <taxon>Bacillati</taxon>
        <taxon>Bacillota</taxon>
        <taxon>Bacilli</taxon>
        <taxon>Bacillales</taxon>
        <taxon>Bacillaceae</taxon>
        <taxon>Lentibacillus</taxon>
    </lineage>
</organism>
<keyword evidence="1" id="KW-1133">Transmembrane helix</keyword>